<reference evidence="11" key="1">
    <citation type="submission" date="2020-02" db="EMBL/GenBank/DDBJ databases">
        <authorList>
            <person name="Scholz U."/>
            <person name="Mascher M."/>
            <person name="Fiebig A."/>
        </authorList>
    </citation>
    <scope>NUCLEOTIDE SEQUENCE</scope>
</reference>
<feature type="transmembrane region" description="Helical" evidence="8">
    <location>
        <begin position="72"/>
        <end position="92"/>
    </location>
</feature>
<dbReference type="NCBIfam" id="TIGR01569">
    <property type="entry name" value="A_tha_TIGR01569"/>
    <property type="match status" value="1"/>
</dbReference>
<feature type="transmembrane region" description="Helical" evidence="8">
    <location>
        <begin position="150"/>
        <end position="177"/>
    </location>
</feature>
<protein>
    <recommendedName>
        <fullName evidence="8">CASP-like protein</fullName>
    </recommendedName>
</protein>
<evidence type="ECO:0000256" key="1">
    <source>
        <dbReference type="ARBA" id="ARBA00004651"/>
    </source>
</evidence>
<gene>
    <name evidence="10" type="ORF">SI8410_05007661</name>
    <name evidence="11" type="ORF">SI8410_05007671</name>
</gene>
<dbReference type="AlphaFoldDB" id="A0A7I8KIU2"/>
<dbReference type="InterPro" id="IPR044173">
    <property type="entry name" value="CASPL"/>
</dbReference>
<dbReference type="PANTHER" id="PTHR36488:SF11">
    <property type="entry name" value="CASP-LIKE PROTEIN"/>
    <property type="match status" value="1"/>
</dbReference>
<keyword evidence="5 8" id="KW-0812">Transmembrane</keyword>
<evidence type="ECO:0000256" key="3">
    <source>
        <dbReference type="ARBA" id="ARBA00011489"/>
    </source>
</evidence>
<comment type="similarity">
    <text evidence="2 8">Belongs to the Casparian strip membrane proteins (CASP) family.</text>
</comment>
<dbReference type="EMBL" id="LR746268">
    <property type="protein sequence ID" value="CAA7396998.1"/>
    <property type="molecule type" value="Genomic_DNA"/>
</dbReference>
<evidence type="ECO:0000256" key="7">
    <source>
        <dbReference type="ARBA" id="ARBA00023136"/>
    </source>
</evidence>
<evidence type="ECO:0000313" key="10">
    <source>
        <dbReference type="EMBL" id="CAA7396998.1"/>
    </source>
</evidence>
<dbReference type="InterPro" id="IPR006459">
    <property type="entry name" value="CASP/CASPL"/>
</dbReference>
<keyword evidence="12" id="KW-1185">Reference proteome</keyword>
<keyword evidence="7 8" id="KW-0472">Membrane</keyword>
<dbReference type="EMBL" id="LR746268">
    <property type="protein sequence ID" value="CAA7397008.1"/>
    <property type="molecule type" value="Genomic_DNA"/>
</dbReference>
<dbReference type="PANTHER" id="PTHR36488">
    <property type="entry name" value="CASP-LIKE PROTEIN 1U1"/>
    <property type="match status" value="1"/>
</dbReference>
<evidence type="ECO:0000259" key="9">
    <source>
        <dbReference type="Pfam" id="PF04535"/>
    </source>
</evidence>
<feature type="domain" description="Casparian strip membrane protein" evidence="9">
    <location>
        <begin position="67"/>
        <end position="213"/>
    </location>
</feature>
<evidence type="ECO:0000313" key="12">
    <source>
        <dbReference type="Proteomes" id="UP000663760"/>
    </source>
</evidence>
<dbReference type="OrthoDB" id="753675at2759"/>
<dbReference type="Pfam" id="PF04535">
    <property type="entry name" value="CASP_dom"/>
    <property type="match status" value="1"/>
</dbReference>
<comment type="subcellular location">
    <subcellularLocation>
        <location evidence="1 8">Cell membrane</location>
        <topology evidence="1 8">Multi-pass membrane protein</topology>
    </subcellularLocation>
</comment>
<evidence type="ECO:0000313" key="11">
    <source>
        <dbReference type="EMBL" id="CAA7397008.1"/>
    </source>
</evidence>
<evidence type="ECO:0000256" key="6">
    <source>
        <dbReference type="ARBA" id="ARBA00022989"/>
    </source>
</evidence>
<feature type="transmembrane region" description="Helical" evidence="8">
    <location>
        <begin position="112"/>
        <end position="138"/>
    </location>
</feature>
<comment type="subunit">
    <text evidence="3 8">Homodimer and heterodimers.</text>
</comment>
<evidence type="ECO:0000256" key="4">
    <source>
        <dbReference type="ARBA" id="ARBA00022475"/>
    </source>
</evidence>
<dbReference type="GO" id="GO:0005886">
    <property type="term" value="C:plasma membrane"/>
    <property type="evidence" value="ECO:0007669"/>
    <property type="project" value="UniProtKB-SubCell"/>
</dbReference>
<evidence type="ECO:0000256" key="5">
    <source>
        <dbReference type="ARBA" id="ARBA00022692"/>
    </source>
</evidence>
<accession>A0A7I8KIU2</accession>
<keyword evidence="6 8" id="KW-1133">Transmembrane helix</keyword>
<organism evidence="11 12">
    <name type="scientific">Spirodela intermedia</name>
    <name type="common">Intermediate duckweed</name>
    <dbReference type="NCBI Taxonomy" id="51605"/>
    <lineage>
        <taxon>Eukaryota</taxon>
        <taxon>Viridiplantae</taxon>
        <taxon>Streptophyta</taxon>
        <taxon>Embryophyta</taxon>
        <taxon>Tracheophyta</taxon>
        <taxon>Spermatophyta</taxon>
        <taxon>Magnoliopsida</taxon>
        <taxon>Liliopsida</taxon>
        <taxon>Araceae</taxon>
        <taxon>Lemnoideae</taxon>
        <taxon>Spirodela</taxon>
    </lineage>
</organism>
<dbReference type="Proteomes" id="UP000663760">
    <property type="component" value="Chromosome 5"/>
</dbReference>
<sequence length="228" mass="23869">MAAEGSSTVVNIDAAAAAAAAADAEARGKAPAAVPPPPPAPAAAKAAAPFVRFMSKTKAKGGWKRGVFCFDLFLRIFALGACLTAAILMGTADETLPFFTELFQFHAEFDDFPAFTFFVIGNAVAGGYLLISIPCSLFGIVRPRPVGPRLLLIILDTVMVALTTAAAASAAAIVYLAHNGNQRANWVPICLQFNDFCQRTSGAVVTSFAAAVLFMLMVVMSALALRKH</sequence>
<feature type="transmembrane region" description="Helical" evidence="8">
    <location>
        <begin position="203"/>
        <end position="225"/>
    </location>
</feature>
<name>A0A7I8KIU2_SPIIN</name>
<evidence type="ECO:0000256" key="2">
    <source>
        <dbReference type="ARBA" id="ARBA00007651"/>
    </source>
</evidence>
<dbReference type="InterPro" id="IPR006702">
    <property type="entry name" value="CASP_dom"/>
</dbReference>
<keyword evidence="4 8" id="KW-1003">Cell membrane</keyword>
<evidence type="ECO:0000256" key="8">
    <source>
        <dbReference type="RuleBase" id="RU361233"/>
    </source>
</evidence>
<proteinExistence type="inferred from homology"/>